<accession>A0A841BMR2</accession>
<reference evidence="1 2" key="1">
    <citation type="submission" date="2020-08" db="EMBL/GenBank/DDBJ databases">
        <title>Sequencing the genomes of 1000 actinobacteria strains.</title>
        <authorList>
            <person name="Klenk H.-P."/>
        </authorList>
    </citation>
    <scope>NUCLEOTIDE SEQUENCE [LARGE SCALE GENOMIC DNA]</scope>
    <source>
        <strain evidence="1 2">DSM 45362</strain>
    </source>
</reference>
<protein>
    <recommendedName>
        <fullName evidence="3">Protein phosphatase 2C domain-containing protein</fullName>
    </recommendedName>
</protein>
<dbReference type="AlphaFoldDB" id="A0A841BMR2"/>
<dbReference type="RefSeq" id="WP_184835270.1">
    <property type="nucleotide sequence ID" value="NZ_JACHMN010000002.1"/>
</dbReference>
<proteinExistence type="predicted"/>
<organism evidence="1 2">
    <name type="scientific">Allocatelliglobosispora scoriae</name>
    <dbReference type="NCBI Taxonomy" id="643052"/>
    <lineage>
        <taxon>Bacteria</taxon>
        <taxon>Bacillati</taxon>
        <taxon>Actinomycetota</taxon>
        <taxon>Actinomycetes</taxon>
        <taxon>Micromonosporales</taxon>
        <taxon>Micromonosporaceae</taxon>
        <taxon>Allocatelliglobosispora</taxon>
    </lineage>
</organism>
<evidence type="ECO:0008006" key="3">
    <source>
        <dbReference type="Google" id="ProtNLM"/>
    </source>
</evidence>
<evidence type="ECO:0000313" key="1">
    <source>
        <dbReference type="EMBL" id="MBB5868955.1"/>
    </source>
</evidence>
<keyword evidence="2" id="KW-1185">Reference proteome</keyword>
<sequence length="272" mass="28990">MRVVTASETAPGREANEDRVAHAMGLVCVLDGVTAVSDLDNGCIHDPAWYVERLMKNVMGCYASESRVPLARILACAISCVAAEHQDTCDLSVPSTPASTVCLLRDHPDDVEYLVLCDATLVLDSGDITAVTDTRFADLIARLRADAPELSALEMNRGHTPGKWDHINREGGYWIAAADPLAAYRGLSGSAPKHGPGALRRAALLTDGASCAVDKFGLMGWAALLDLVEVEGPRELIAQVRRAERTAVTSAGTKPHDDATVALCLFEQGDQL</sequence>
<gene>
    <name evidence="1" type="ORF">F4553_002334</name>
</gene>
<comment type="caution">
    <text evidence="1">The sequence shown here is derived from an EMBL/GenBank/DDBJ whole genome shotgun (WGS) entry which is preliminary data.</text>
</comment>
<dbReference type="Proteomes" id="UP000587527">
    <property type="component" value="Unassembled WGS sequence"/>
</dbReference>
<name>A0A841BMR2_9ACTN</name>
<dbReference type="EMBL" id="JACHMN010000002">
    <property type="protein sequence ID" value="MBB5868955.1"/>
    <property type="molecule type" value="Genomic_DNA"/>
</dbReference>
<evidence type="ECO:0000313" key="2">
    <source>
        <dbReference type="Proteomes" id="UP000587527"/>
    </source>
</evidence>